<dbReference type="Gene3D" id="1.10.10.10">
    <property type="entry name" value="Winged helix-like DNA-binding domain superfamily/Winged helix DNA-binding domain"/>
    <property type="match status" value="1"/>
</dbReference>
<comment type="similarity">
    <text evidence="1">Belongs to the LysR transcriptional regulatory family.</text>
</comment>
<dbReference type="RefSeq" id="WP_094783086.1">
    <property type="nucleotide sequence ID" value="NZ_CYGX02000102.1"/>
</dbReference>
<evidence type="ECO:0000256" key="2">
    <source>
        <dbReference type="ARBA" id="ARBA00023015"/>
    </source>
</evidence>
<dbReference type="Proteomes" id="UP000187012">
    <property type="component" value="Unassembled WGS sequence"/>
</dbReference>
<dbReference type="PRINTS" id="PR00039">
    <property type="entry name" value="HTHLYSR"/>
</dbReference>
<evidence type="ECO:0000256" key="4">
    <source>
        <dbReference type="ARBA" id="ARBA00023163"/>
    </source>
</evidence>
<dbReference type="FunFam" id="1.10.10.10:FF:000001">
    <property type="entry name" value="LysR family transcriptional regulator"/>
    <property type="match status" value="1"/>
</dbReference>
<dbReference type="GO" id="GO:0043565">
    <property type="term" value="F:sequence-specific DNA binding"/>
    <property type="evidence" value="ECO:0007669"/>
    <property type="project" value="TreeGrafter"/>
</dbReference>
<dbReference type="SUPFAM" id="SSF53850">
    <property type="entry name" value="Periplasmic binding protein-like II"/>
    <property type="match status" value="1"/>
</dbReference>
<sequence>MKSFASLTQITIFVRIAESGSLSAAARELNLSPSAVSKSLAQLEDRLGVLLVKRTTRSLTLTDSGRIIFERANDILADLESTLDAARQLKTLQGNLRLTCSIAFGSKQLTPIMGRYLGGQPAVSASIVLDDRLTNLVEENFDLAIRITSRTDSNYAARKLAAIHWMYCAAPDYLDSNEPIRKPAHLAGHRCLAYPGMTANGTWSFLGKNETQQIAVRTVLDSNSSLALYEAALQGHGVACLPTYLVASDIVRGALRIVVPEYRAAITHTLYAMYYRSKYSNALVRSFIDFLVENIGENPPWERALQEAIGVPQFEVETR</sequence>
<evidence type="ECO:0000313" key="7">
    <source>
        <dbReference type="Proteomes" id="UP000187012"/>
    </source>
</evidence>
<dbReference type="GO" id="GO:0003700">
    <property type="term" value="F:DNA-binding transcription factor activity"/>
    <property type="evidence" value="ECO:0007669"/>
    <property type="project" value="InterPro"/>
</dbReference>
<dbReference type="OrthoDB" id="8928056at2"/>
<evidence type="ECO:0000256" key="3">
    <source>
        <dbReference type="ARBA" id="ARBA00023125"/>
    </source>
</evidence>
<dbReference type="InterPro" id="IPR036388">
    <property type="entry name" value="WH-like_DNA-bd_sf"/>
</dbReference>
<dbReference type="CDD" id="cd08422">
    <property type="entry name" value="PBP2_CrgA_like"/>
    <property type="match status" value="1"/>
</dbReference>
<keyword evidence="2" id="KW-0805">Transcription regulation</keyword>
<dbReference type="EMBL" id="CYGX02000102">
    <property type="protein sequence ID" value="SIT48419.1"/>
    <property type="molecule type" value="Genomic_DNA"/>
</dbReference>
<dbReference type="PANTHER" id="PTHR30537:SF35">
    <property type="entry name" value="TRANSCRIPTIONAL REGULATORY PROTEIN"/>
    <property type="match status" value="1"/>
</dbReference>
<evidence type="ECO:0000259" key="5">
    <source>
        <dbReference type="PROSITE" id="PS50931"/>
    </source>
</evidence>
<proteinExistence type="inferred from homology"/>
<dbReference type="Pfam" id="PF03466">
    <property type="entry name" value="LysR_substrate"/>
    <property type="match status" value="1"/>
</dbReference>
<keyword evidence="3" id="KW-0238">DNA-binding</keyword>
<dbReference type="PROSITE" id="PS50931">
    <property type="entry name" value="HTH_LYSR"/>
    <property type="match status" value="1"/>
</dbReference>
<evidence type="ECO:0000313" key="6">
    <source>
        <dbReference type="EMBL" id="SIT48419.1"/>
    </source>
</evidence>
<dbReference type="STRING" id="1247936.BN2475_1020019"/>
<name>A0A1N7SLY8_9BURK</name>
<organism evidence="6 7">
    <name type="scientific">Paraburkholderia ribeironis</name>
    <dbReference type="NCBI Taxonomy" id="1247936"/>
    <lineage>
        <taxon>Bacteria</taxon>
        <taxon>Pseudomonadati</taxon>
        <taxon>Pseudomonadota</taxon>
        <taxon>Betaproteobacteria</taxon>
        <taxon>Burkholderiales</taxon>
        <taxon>Burkholderiaceae</taxon>
        <taxon>Paraburkholderia</taxon>
    </lineage>
</organism>
<dbReference type="Pfam" id="PF00126">
    <property type="entry name" value="HTH_1"/>
    <property type="match status" value="1"/>
</dbReference>
<dbReference type="InterPro" id="IPR058163">
    <property type="entry name" value="LysR-type_TF_proteobact-type"/>
</dbReference>
<keyword evidence="4" id="KW-0804">Transcription</keyword>
<feature type="domain" description="HTH lysR-type" evidence="5">
    <location>
        <begin position="1"/>
        <end position="62"/>
    </location>
</feature>
<dbReference type="PANTHER" id="PTHR30537">
    <property type="entry name" value="HTH-TYPE TRANSCRIPTIONAL REGULATOR"/>
    <property type="match status" value="1"/>
</dbReference>
<dbReference type="InterPro" id="IPR000847">
    <property type="entry name" value="LysR_HTH_N"/>
</dbReference>
<dbReference type="SUPFAM" id="SSF46785">
    <property type="entry name" value="Winged helix' DNA-binding domain"/>
    <property type="match status" value="1"/>
</dbReference>
<dbReference type="InterPro" id="IPR036390">
    <property type="entry name" value="WH_DNA-bd_sf"/>
</dbReference>
<protein>
    <submittedName>
        <fullName evidence="6">MarR family transcriptional regulator</fullName>
    </submittedName>
</protein>
<dbReference type="Gene3D" id="3.40.190.290">
    <property type="match status" value="1"/>
</dbReference>
<accession>A0A1N7SLY8</accession>
<dbReference type="GO" id="GO:0006351">
    <property type="term" value="P:DNA-templated transcription"/>
    <property type="evidence" value="ECO:0007669"/>
    <property type="project" value="TreeGrafter"/>
</dbReference>
<evidence type="ECO:0000256" key="1">
    <source>
        <dbReference type="ARBA" id="ARBA00009437"/>
    </source>
</evidence>
<dbReference type="InterPro" id="IPR005119">
    <property type="entry name" value="LysR_subst-bd"/>
</dbReference>
<gene>
    <name evidence="6" type="ORF">BN2475_1020019</name>
</gene>
<reference evidence="6 7" key="1">
    <citation type="submission" date="2016-12" db="EMBL/GenBank/DDBJ databases">
        <authorList>
            <person name="Song W.-J."/>
            <person name="Kurnit D.M."/>
        </authorList>
    </citation>
    <scope>NUCLEOTIDE SEQUENCE [LARGE SCALE GENOMIC DNA]</scope>
    <source>
        <strain evidence="6 7">STM7296</strain>
    </source>
</reference>
<dbReference type="AlphaFoldDB" id="A0A1N7SLY8"/>
<keyword evidence="7" id="KW-1185">Reference proteome</keyword>